<sequence>MQMISQIVHIASNNPNNLIYDLRHRLSKVGLLMRVVQHEGNLYLIIEEKNNIRHAGAKRKPLVDSSGNIITCADIFKMKAQKQSNQFIATNLFHHESHSKVNASTISRRIKQHRINNEFFENSTTIF</sequence>
<dbReference type="EMBL" id="JAHLQI010000001">
    <property type="protein sequence ID" value="MBU5489599.1"/>
    <property type="molecule type" value="Genomic_DNA"/>
</dbReference>
<keyword evidence="2" id="KW-1185">Reference proteome</keyword>
<evidence type="ECO:0000313" key="2">
    <source>
        <dbReference type="Proteomes" id="UP000783588"/>
    </source>
</evidence>
<dbReference type="Proteomes" id="UP000783588">
    <property type="component" value="Unassembled WGS sequence"/>
</dbReference>
<accession>A0ABS6EPI1</accession>
<organism evidence="1 2">
    <name type="scientific">Butyricicoccus intestinisimiae</name>
    <dbReference type="NCBI Taxonomy" id="2841509"/>
    <lineage>
        <taxon>Bacteria</taxon>
        <taxon>Bacillati</taxon>
        <taxon>Bacillota</taxon>
        <taxon>Clostridia</taxon>
        <taxon>Eubacteriales</taxon>
        <taxon>Butyricicoccaceae</taxon>
        <taxon>Butyricicoccus</taxon>
    </lineage>
</organism>
<reference evidence="1 2" key="1">
    <citation type="submission" date="2021-06" db="EMBL/GenBank/DDBJ databases">
        <authorList>
            <person name="Sun Q."/>
            <person name="Li D."/>
        </authorList>
    </citation>
    <scope>NUCLEOTIDE SEQUENCE [LARGE SCALE GENOMIC DNA]</scope>
    <source>
        <strain evidence="1 2">MSJd-7</strain>
    </source>
</reference>
<comment type="caution">
    <text evidence="1">The sequence shown here is derived from an EMBL/GenBank/DDBJ whole genome shotgun (WGS) entry which is preliminary data.</text>
</comment>
<proteinExistence type="predicted"/>
<name>A0ABS6EPI1_9FIRM</name>
<protein>
    <submittedName>
        <fullName evidence="1">Uncharacterized protein</fullName>
    </submittedName>
</protein>
<gene>
    <name evidence="1" type="ORF">KQI75_02985</name>
</gene>
<dbReference type="RefSeq" id="WP_216469191.1">
    <property type="nucleotide sequence ID" value="NZ_JAHLQI010000001.1"/>
</dbReference>
<evidence type="ECO:0000313" key="1">
    <source>
        <dbReference type="EMBL" id="MBU5489599.1"/>
    </source>
</evidence>